<keyword evidence="3" id="KW-1185">Reference proteome</keyword>
<organism evidence="2 3">
    <name type="scientific">Roseimaritima multifibrata</name>
    <dbReference type="NCBI Taxonomy" id="1930274"/>
    <lineage>
        <taxon>Bacteria</taxon>
        <taxon>Pseudomonadati</taxon>
        <taxon>Planctomycetota</taxon>
        <taxon>Planctomycetia</taxon>
        <taxon>Pirellulales</taxon>
        <taxon>Pirellulaceae</taxon>
        <taxon>Roseimaritima</taxon>
    </lineage>
</organism>
<protein>
    <submittedName>
        <fullName evidence="2">Uncharacterized protein</fullName>
    </submittedName>
</protein>
<accession>A0A517MGP3</accession>
<feature type="region of interest" description="Disordered" evidence="1">
    <location>
        <begin position="55"/>
        <end position="95"/>
    </location>
</feature>
<evidence type="ECO:0000313" key="2">
    <source>
        <dbReference type="EMBL" id="QDS94036.1"/>
    </source>
</evidence>
<dbReference type="AlphaFoldDB" id="A0A517MGP3"/>
<evidence type="ECO:0000256" key="1">
    <source>
        <dbReference type="SAM" id="MobiDB-lite"/>
    </source>
</evidence>
<gene>
    <name evidence="2" type="ORF">FF011L_28130</name>
</gene>
<proteinExistence type="predicted"/>
<sequence length="577" mass="61616">MHRMGSTTLERMAVIIMLRYQKMRDLTTFLNKACLLAMALGGFFGTNDRCVGADDSAAENTPAASESTKPDKETPPPTEEEAPQKDAAETEPTPVEQRGDLLLMMGAPGSPEYDSLFSEWGDRWSEVAEKANVSVTIVGRATAEGATDLERIETLLATYAESTEPAMPVWIVFIGHGTSSNGVTKFNLVGPDLEPKTLAKWLDAIQRPIVIINTASASGPFLTELSGENRTIVTATRSGDEQNLARFGEFISSALDDKKADLDHDDAVSVLELFLHASAKTNQFYEADGRLLTEHALLDDNGDKLGTPASFFEGTRLVSQPKSNALADGSRARYQVLLPSKSIPFDAKNEALRAKLEADLETIRAMKPELEIDEYYRQLESVFLQLAPLYRDQEKLSKADDAKGDDAKADDVKADDAKADDVKADDAKADDAKADDAKADDAKADDAKADDAKADDAKADDAKADDAKADDAKADDAKADDAKADDAKADDAKADDAKADDAKADDAKADDAKADDAKADDAKADDAKADDAKADDAKADDAKADDANADDAKADDAKADDAKADDAKADDDSATEN</sequence>
<evidence type="ECO:0000313" key="3">
    <source>
        <dbReference type="Proteomes" id="UP000320672"/>
    </source>
</evidence>
<dbReference type="EMBL" id="CP036262">
    <property type="protein sequence ID" value="QDS94036.1"/>
    <property type="molecule type" value="Genomic_DNA"/>
</dbReference>
<name>A0A517MGP3_9BACT</name>
<reference evidence="2 3" key="1">
    <citation type="submission" date="2019-02" db="EMBL/GenBank/DDBJ databases">
        <title>Deep-cultivation of Planctomycetes and their phenomic and genomic characterization uncovers novel biology.</title>
        <authorList>
            <person name="Wiegand S."/>
            <person name="Jogler M."/>
            <person name="Boedeker C."/>
            <person name="Pinto D."/>
            <person name="Vollmers J."/>
            <person name="Rivas-Marin E."/>
            <person name="Kohn T."/>
            <person name="Peeters S.H."/>
            <person name="Heuer A."/>
            <person name="Rast P."/>
            <person name="Oberbeckmann S."/>
            <person name="Bunk B."/>
            <person name="Jeske O."/>
            <person name="Meyerdierks A."/>
            <person name="Storesund J.E."/>
            <person name="Kallscheuer N."/>
            <person name="Luecker S."/>
            <person name="Lage O.M."/>
            <person name="Pohl T."/>
            <person name="Merkel B.J."/>
            <person name="Hornburger P."/>
            <person name="Mueller R.-W."/>
            <person name="Bruemmer F."/>
            <person name="Labrenz M."/>
            <person name="Spormann A.M."/>
            <person name="Op den Camp H."/>
            <person name="Overmann J."/>
            <person name="Amann R."/>
            <person name="Jetten M.S.M."/>
            <person name="Mascher T."/>
            <person name="Medema M.H."/>
            <person name="Devos D.P."/>
            <person name="Kaster A.-K."/>
            <person name="Ovreas L."/>
            <person name="Rohde M."/>
            <person name="Galperin M.Y."/>
            <person name="Jogler C."/>
        </authorList>
    </citation>
    <scope>NUCLEOTIDE SEQUENCE [LARGE SCALE GENOMIC DNA]</scope>
    <source>
        <strain evidence="2 3">FF011L</strain>
    </source>
</reference>
<dbReference type="Proteomes" id="UP000320672">
    <property type="component" value="Chromosome"/>
</dbReference>
<dbReference type="Gene3D" id="2.160.20.80">
    <property type="entry name" value="E3 ubiquitin-protein ligase SopA"/>
    <property type="match status" value="1"/>
</dbReference>
<feature type="compositionally biased region" description="Basic and acidic residues" evidence="1">
    <location>
        <begin position="396"/>
        <end position="571"/>
    </location>
</feature>
<dbReference type="KEGG" id="rml:FF011L_28130"/>
<feature type="region of interest" description="Disordered" evidence="1">
    <location>
        <begin position="396"/>
        <end position="577"/>
    </location>
</feature>